<gene>
    <name evidence="1" type="ORF">HETSPECPRED_002204</name>
</gene>
<organism evidence="1 2">
    <name type="scientific">Heterodermia speciosa</name>
    <dbReference type="NCBI Taxonomy" id="116794"/>
    <lineage>
        <taxon>Eukaryota</taxon>
        <taxon>Fungi</taxon>
        <taxon>Dikarya</taxon>
        <taxon>Ascomycota</taxon>
        <taxon>Pezizomycotina</taxon>
        <taxon>Lecanoromycetes</taxon>
        <taxon>OSLEUM clade</taxon>
        <taxon>Lecanoromycetidae</taxon>
        <taxon>Caliciales</taxon>
        <taxon>Physciaceae</taxon>
        <taxon>Heterodermia</taxon>
    </lineage>
</organism>
<comment type="caution">
    <text evidence="1">The sequence shown here is derived from an EMBL/GenBank/DDBJ whole genome shotgun (WGS) entry which is preliminary data.</text>
</comment>
<evidence type="ECO:0000313" key="2">
    <source>
        <dbReference type="Proteomes" id="UP000664521"/>
    </source>
</evidence>
<dbReference type="AlphaFoldDB" id="A0A8H3J3V6"/>
<protein>
    <submittedName>
        <fullName evidence="1">Uncharacterized protein</fullName>
    </submittedName>
</protein>
<dbReference type="OrthoDB" id="5284640at2759"/>
<accession>A0A8H3J3V6</accession>
<dbReference type="EMBL" id="CAJPDS010000147">
    <property type="protein sequence ID" value="CAF9940209.1"/>
    <property type="molecule type" value="Genomic_DNA"/>
</dbReference>
<sequence>MSDPTSQPSAEPPNNSQTGVVRIESMANVLKSTNSGSIIVFDPIKKELTTRKLKELDTSKAIKIIRVPRWDNRLDVYLKNDLGTDRLLATLNLDKLGWTTSFKRWTGMINEVCVMEIP</sequence>
<name>A0A8H3J3V6_9LECA</name>
<dbReference type="Proteomes" id="UP000664521">
    <property type="component" value="Unassembled WGS sequence"/>
</dbReference>
<evidence type="ECO:0000313" key="1">
    <source>
        <dbReference type="EMBL" id="CAF9940209.1"/>
    </source>
</evidence>
<keyword evidence="2" id="KW-1185">Reference proteome</keyword>
<proteinExistence type="predicted"/>
<reference evidence="1" key="1">
    <citation type="submission" date="2021-03" db="EMBL/GenBank/DDBJ databases">
        <authorList>
            <person name="Tagirdzhanova G."/>
        </authorList>
    </citation>
    <scope>NUCLEOTIDE SEQUENCE</scope>
</reference>